<dbReference type="SUPFAM" id="SSF55031">
    <property type="entry name" value="Bacterial exopeptidase dimerisation domain"/>
    <property type="match status" value="1"/>
</dbReference>
<dbReference type="Proteomes" id="UP001596378">
    <property type="component" value="Unassembled WGS sequence"/>
</dbReference>
<dbReference type="Pfam" id="PF07687">
    <property type="entry name" value="M20_dimer"/>
    <property type="match status" value="1"/>
</dbReference>
<organism evidence="13 14">
    <name type="scientific">Cohnella cellulosilytica</name>
    <dbReference type="NCBI Taxonomy" id="986710"/>
    <lineage>
        <taxon>Bacteria</taxon>
        <taxon>Bacillati</taxon>
        <taxon>Bacillota</taxon>
        <taxon>Bacilli</taxon>
        <taxon>Bacillales</taxon>
        <taxon>Paenibacillaceae</taxon>
        <taxon>Cohnella</taxon>
    </lineage>
</organism>
<dbReference type="EMBL" id="JBHTAI010000035">
    <property type="protein sequence ID" value="MFC7153459.1"/>
    <property type="molecule type" value="Genomic_DNA"/>
</dbReference>
<evidence type="ECO:0000256" key="1">
    <source>
        <dbReference type="ARBA" id="ARBA00001941"/>
    </source>
</evidence>
<dbReference type="InterPro" id="IPR002933">
    <property type="entry name" value="Peptidase_M20"/>
</dbReference>
<keyword evidence="7" id="KW-0479">Metal-binding</keyword>
<dbReference type="CDD" id="cd03894">
    <property type="entry name" value="M20_ArgE"/>
    <property type="match status" value="1"/>
</dbReference>
<comment type="catalytic activity">
    <reaction evidence="11">
        <text>N-succinyl-(2S,6S)-2,6-diaminopimelate + H2O = (2S,6S)-2,6-diaminopimelate + succinate</text>
        <dbReference type="Rhea" id="RHEA:22608"/>
        <dbReference type="ChEBI" id="CHEBI:15377"/>
        <dbReference type="ChEBI" id="CHEBI:30031"/>
        <dbReference type="ChEBI" id="CHEBI:57609"/>
        <dbReference type="ChEBI" id="CHEBI:58087"/>
        <dbReference type="EC" id="3.5.1.18"/>
    </reaction>
</comment>
<dbReference type="PANTHER" id="PTHR43808">
    <property type="entry name" value="ACETYLORNITHINE DEACETYLASE"/>
    <property type="match status" value="1"/>
</dbReference>
<dbReference type="InterPro" id="IPR036264">
    <property type="entry name" value="Bact_exopeptidase_dim_dom"/>
</dbReference>
<evidence type="ECO:0000259" key="12">
    <source>
        <dbReference type="Pfam" id="PF07687"/>
    </source>
</evidence>
<evidence type="ECO:0000313" key="14">
    <source>
        <dbReference type="Proteomes" id="UP001596378"/>
    </source>
</evidence>
<keyword evidence="8" id="KW-0378">Hydrolase</keyword>
<dbReference type="PROSITE" id="PS00759">
    <property type="entry name" value="ARGE_DAPE_CPG2_2"/>
    <property type="match status" value="1"/>
</dbReference>
<keyword evidence="14" id="KW-1185">Reference proteome</keyword>
<dbReference type="InterPro" id="IPR010182">
    <property type="entry name" value="ArgE/DapE"/>
</dbReference>
<gene>
    <name evidence="13" type="ORF">ACFQMJ_33455</name>
</gene>
<evidence type="ECO:0000256" key="2">
    <source>
        <dbReference type="ARBA" id="ARBA00001947"/>
    </source>
</evidence>
<comment type="caution">
    <text evidence="13">The sequence shown here is derived from an EMBL/GenBank/DDBJ whole genome shotgun (WGS) entry which is preliminary data.</text>
</comment>
<protein>
    <recommendedName>
        <fullName evidence="6">Probable succinyl-diaminopimelate desuccinylase</fullName>
        <ecNumber evidence="5">3.5.1.18</ecNumber>
    </recommendedName>
</protein>
<evidence type="ECO:0000256" key="3">
    <source>
        <dbReference type="ARBA" id="ARBA00005130"/>
    </source>
</evidence>
<dbReference type="Pfam" id="PF01546">
    <property type="entry name" value="Peptidase_M20"/>
    <property type="match status" value="1"/>
</dbReference>
<proteinExistence type="inferred from homology"/>
<dbReference type="RefSeq" id="WP_378051971.1">
    <property type="nucleotide sequence ID" value="NZ_JBHMDN010000040.1"/>
</dbReference>
<dbReference type="InterPro" id="IPR001261">
    <property type="entry name" value="ArgE/DapE_CS"/>
</dbReference>
<evidence type="ECO:0000256" key="4">
    <source>
        <dbReference type="ARBA" id="ARBA00006247"/>
    </source>
</evidence>
<comment type="similarity">
    <text evidence="4">Belongs to the peptidase M20A family.</text>
</comment>
<dbReference type="NCBIfam" id="TIGR01910">
    <property type="entry name" value="DapE-ArgE"/>
    <property type="match status" value="1"/>
</dbReference>
<keyword evidence="9" id="KW-0862">Zinc</keyword>
<dbReference type="SUPFAM" id="SSF53187">
    <property type="entry name" value="Zn-dependent exopeptidases"/>
    <property type="match status" value="1"/>
</dbReference>
<evidence type="ECO:0000256" key="10">
    <source>
        <dbReference type="ARBA" id="ARBA00023285"/>
    </source>
</evidence>
<evidence type="ECO:0000256" key="9">
    <source>
        <dbReference type="ARBA" id="ARBA00022833"/>
    </source>
</evidence>
<comment type="cofactor">
    <cofactor evidence="2">
        <name>Zn(2+)</name>
        <dbReference type="ChEBI" id="CHEBI:29105"/>
    </cofactor>
</comment>
<dbReference type="Gene3D" id="3.30.70.360">
    <property type="match status" value="1"/>
</dbReference>
<comment type="pathway">
    <text evidence="3">Amino-acid biosynthesis; L-lysine biosynthesis via DAP pathway; LL-2,6-diaminopimelate from (S)-tetrahydrodipicolinate (succinylase route): step 3/3.</text>
</comment>
<dbReference type="PROSITE" id="PS00758">
    <property type="entry name" value="ARGE_DAPE_CPG2_1"/>
    <property type="match status" value="1"/>
</dbReference>
<accession>A0ABW2FMJ7</accession>
<dbReference type="InterPro" id="IPR011650">
    <property type="entry name" value="Peptidase_M20_dimer"/>
</dbReference>
<evidence type="ECO:0000256" key="11">
    <source>
        <dbReference type="ARBA" id="ARBA00051301"/>
    </source>
</evidence>
<evidence type="ECO:0000256" key="7">
    <source>
        <dbReference type="ARBA" id="ARBA00022723"/>
    </source>
</evidence>
<sequence length="399" mass="42120">MKRLANLKIDPGEVDAVLRDLVAIPSVNPAFAGGTGEAGVAAYAADYLRRNGALVEEQPVLPGRSNVLGRLPASEDGPMLLLEAHMDTVQTTGMTVDPFAGRIEDGRLYGRGACDTKASLAAMLVAVGTLGRSGGSLPTGVHLAAVVDEEVEYRGVSVLAGAISAGRLRVDAAVVGEPTELHRVVAHKGCVRFHIEVRGMSGHSSEPAKGINAIQSMAEVLSFLRNEIEPGYEALRHAWVGPPTHCVSEIVGGDAPNTIPGFCRVTVDRRTVPGEDPLAVRAALEERLHGLARRTPGLSLTVGKPFIVDYAMEVDPRSPIVRRLEAATEKFAAGKRNLGAAYGTDASKLARVGVPTVVFGPGSIAQAHTSDEWVSLAETRTAAATLLDLIVHYREDEET</sequence>
<feature type="domain" description="Peptidase M20 dimerisation" evidence="12">
    <location>
        <begin position="185"/>
        <end position="290"/>
    </location>
</feature>
<dbReference type="EC" id="3.5.1.18" evidence="5"/>
<evidence type="ECO:0000313" key="13">
    <source>
        <dbReference type="EMBL" id="MFC7153459.1"/>
    </source>
</evidence>
<dbReference type="Gene3D" id="3.40.630.10">
    <property type="entry name" value="Zn peptidases"/>
    <property type="match status" value="1"/>
</dbReference>
<comment type="cofactor">
    <cofactor evidence="1">
        <name>Co(2+)</name>
        <dbReference type="ChEBI" id="CHEBI:48828"/>
    </cofactor>
</comment>
<keyword evidence="10" id="KW-0170">Cobalt</keyword>
<reference evidence="14" key="1">
    <citation type="journal article" date="2019" name="Int. J. Syst. Evol. Microbiol.">
        <title>The Global Catalogue of Microorganisms (GCM) 10K type strain sequencing project: providing services to taxonomists for standard genome sequencing and annotation.</title>
        <authorList>
            <consortium name="The Broad Institute Genomics Platform"/>
            <consortium name="The Broad Institute Genome Sequencing Center for Infectious Disease"/>
            <person name="Wu L."/>
            <person name="Ma J."/>
        </authorList>
    </citation>
    <scope>NUCLEOTIDE SEQUENCE [LARGE SCALE GENOMIC DNA]</scope>
    <source>
        <strain evidence="14">KCTC 12907</strain>
    </source>
</reference>
<evidence type="ECO:0000256" key="8">
    <source>
        <dbReference type="ARBA" id="ARBA00022801"/>
    </source>
</evidence>
<evidence type="ECO:0000256" key="6">
    <source>
        <dbReference type="ARBA" id="ARBA00016853"/>
    </source>
</evidence>
<name>A0ABW2FMJ7_9BACL</name>
<evidence type="ECO:0000256" key="5">
    <source>
        <dbReference type="ARBA" id="ARBA00011921"/>
    </source>
</evidence>
<dbReference type="InterPro" id="IPR050072">
    <property type="entry name" value="Peptidase_M20A"/>
</dbReference>